<feature type="region of interest" description="Disordered" evidence="2">
    <location>
        <begin position="103"/>
        <end position="127"/>
    </location>
</feature>
<proteinExistence type="predicted"/>
<sequence length="861" mass="94808">MSGFDKSEYDDNTINLGGLNTAAADFVSIIGDMTGHSGDVKQTLTSGANNFTDMISESIKSEAAYDADLWAKASMFCVVGSGITELWIQNIKDFRDKLDELQQEWDDYPPPPKDDKSSSSEGKNSDALDAYKTAKLEKLQELKDRAEAARSKFEDEASERNSDLKKGADDFPVKKLVDAGVLGWAAYNILGPGQPVPITTNGEIGKLHARRAAKALKDGKNVPPEILAALAYLNQVGLDNLGTEERLNKDQRDYLQNFFDSLEGQFEVQGLYAGFEPLGILAVPDILSGNAGVPVPDREEALAILGGGLLTLSNEDLGGGLELLPESVQRVVNGPESYPFDYHNSDYRQHSEWGADLRKLGLLLGPVEKDIQGGKEFSAGLTTSIGNELDKHGHLTYPGHNLDYSNDKVLQPILDVSTRNEKANYEILTGQYEHSHYPSDPTNILRGLYRYQWDDDGQAVRGLTDWISDASASNDAEERTRAGEATAALIKTLTQKDDVFSAFANTGVDLSSDGGSRSATFTEMNPEIADSLTDIFKSYTQDFGKSIDGNKTFKYGEEGLEIDSRARARFLQYLVADEASAIRTISLVEKNQFDSFDYYLERGDSKDGDDTVAGDSGRLKGLLEAAISNEMLNRYNNSEEAAEASVELKRKAWDFILDQASGEAISKVPGGKAGGKIAEFTVKEFVTDEVKKEVTKILDKQKEEMLNADLEKFKADNPENLEKVLKKNYDENQMVIGKYAVDRMVDRGVITDKYVQSLGVNDALREVQMAIPNANDEFDRGANRVEPGGSRAYAIEGDIASQNKDYYNHSLMTESKNFSDQNWNGYMQYAAEYSSTSPEAYKNFEAGTGPTGWPIDLQPQK</sequence>
<dbReference type="RefSeq" id="WP_184077784.1">
    <property type="nucleotide sequence ID" value="NZ_JACHDS010000001.1"/>
</dbReference>
<evidence type="ECO:0000256" key="1">
    <source>
        <dbReference type="SAM" id="Coils"/>
    </source>
</evidence>
<keyword evidence="1" id="KW-0175">Coiled coil</keyword>
<feature type="domain" description="TPR repeat" evidence="3">
    <location>
        <begin position="242"/>
        <end position="466"/>
    </location>
</feature>
<name>A0A7W9YKS8_9ACTN</name>
<comment type="caution">
    <text evidence="4">The sequence shown here is derived from an EMBL/GenBank/DDBJ whole genome shotgun (WGS) entry which is preliminary data.</text>
</comment>
<dbReference type="AlphaFoldDB" id="A0A7W9YKS8"/>
<evidence type="ECO:0000259" key="3">
    <source>
        <dbReference type="Pfam" id="PF23275"/>
    </source>
</evidence>
<feature type="coiled-coil region" evidence="1">
    <location>
        <begin position="132"/>
        <end position="159"/>
    </location>
</feature>
<evidence type="ECO:0000313" key="4">
    <source>
        <dbReference type="EMBL" id="MBB6174010.1"/>
    </source>
</evidence>
<dbReference type="Pfam" id="PF23275">
    <property type="entry name" value="TPR_23"/>
    <property type="match status" value="1"/>
</dbReference>
<dbReference type="InterPro" id="IPR057037">
    <property type="entry name" value="TPR_rep_actino"/>
</dbReference>
<dbReference type="EMBL" id="JACHDS010000001">
    <property type="protein sequence ID" value="MBB6174010.1"/>
    <property type="molecule type" value="Genomic_DNA"/>
</dbReference>
<protein>
    <recommendedName>
        <fullName evidence="3">TPR repeat domain-containing protein</fullName>
    </recommendedName>
</protein>
<evidence type="ECO:0000313" key="5">
    <source>
        <dbReference type="Proteomes" id="UP000546642"/>
    </source>
</evidence>
<feature type="compositionally biased region" description="Basic and acidic residues" evidence="2">
    <location>
        <begin position="112"/>
        <end position="126"/>
    </location>
</feature>
<reference evidence="4 5" key="1">
    <citation type="submission" date="2020-08" db="EMBL/GenBank/DDBJ databases">
        <title>Sequencing the genomes of 1000 actinobacteria strains.</title>
        <authorList>
            <person name="Klenk H.-P."/>
        </authorList>
    </citation>
    <scope>NUCLEOTIDE SEQUENCE [LARGE SCALE GENOMIC DNA]</scope>
    <source>
        <strain evidence="4 5">DSM 46659</strain>
    </source>
</reference>
<evidence type="ECO:0000256" key="2">
    <source>
        <dbReference type="SAM" id="MobiDB-lite"/>
    </source>
</evidence>
<organism evidence="4 5">
    <name type="scientific">Nocardiopsis mwathae</name>
    <dbReference type="NCBI Taxonomy" id="1472723"/>
    <lineage>
        <taxon>Bacteria</taxon>
        <taxon>Bacillati</taxon>
        <taxon>Actinomycetota</taxon>
        <taxon>Actinomycetes</taxon>
        <taxon>Streptosporangiales</taxon>
        <taxon>Nocardiopsidaceae</taxon>
        <taxon>Nocardiopsis</taxon>
    </lineage>
</organism>
<dbReference type="Proteomes" id="UP000546642">
    <property type="component" value="Unassembled WGS sequence"/>
</dbReference>
<accession>A0A7W9YKS8</accession>
<gene>
    <name evidence="4" type="ORF">HNR23_004070</name>
</gene>
<keyword evidence="5" id="KW-1185">Reference proteome</keyword>